<sequence length="267" mass="31262">MNRFYIQFVLFLLSIFVYANNKTLATEPAPGEDEASQSTDQKSTSEKRYEKDKPLVCINPIINAQAVELMDEAVKQFKYHATYIDGYERWSTNTDSCLRFYKKELEDNTLVEKIEYSIWDSVNFSDVVSDLWDSDNPKFFNAESVKRKVVRVYNPDLIMIQQRYKTWFGGREKYFYALATKVEVTKYITFIVMTSVNVVDKYPSNKEYKNKIIEKANSFKTVIDNEEDIRKGKLKKTFVNIAGYYIQKYNQYVDVTFVASINGHACI</sequence>
<dbReference type="Proteomes" id="UP000507536">
    <property type="component" value="Unassembled WGS sequence"/>
</dbReference>
<organism evidence="3">
    <name type="scientific">Plasmodium chabaudi adami</name>
    <dbReference type="NCBI Taxonomy" id="5826"/>
    <lineage>
        <taxon>Eukaryota</taxon>
        <taxon>Sar</taxon>
        <taxon>Alveolata</taxon>
        <taxon>Apicomplexa</taxon>
        <taxon>Aconoidasida</taxon>
        <taxon>Haemosporida</taxon>
        <taxon>Plasmodiidae</taxon>
        <taxon>Plasmodium</taxon>
        <taxon>Plasmodium (Vinckeia)</taxon>
    </lineage>
</organism>
<feature type="chain" id="PRO_5008749856" evidence="2">
    <location>
        <begin position="20"/>
        <end position="267"/>
    </location>
</feature>
<protein>
    <submittedName>
        <fullName evidence="3">Fam-a protein</fullName>
    </submittedName>
</protein>
<feature type="signal peptide" evidence="2">
    <location>
        <begin position="1"/>
        <end position="19"/>
    </location>
</feature>
<name>A0A1C6WLZ9_PLACE</name>
<evidence type="ECO:0000256" key="2">
    <source>
        <dbReference type="SAM" id="SignalP"/>
    </source>
</evidence>
<dbReference type="InterPro" id="IPR006486">
    <property type="entry name" value="PYST_A"/>
</dbReference>
<proteinExistence type="predicted"/>
<keyword evidence="2" id="KW-0732">Signal</keyword>
<evidence type="ECO:0000256" key="1">
    <source>
        <dbReference type="SAM" id="MobiDB-lite"/>
    </source>
</evidence>
<dbReference type="AlphaFoldDB" id="A0A1C6WLZ9"/>
<accession>A0A1C6WLZ9</accession>
<feature type="region of interest" description="Disordered" evidence="1">
    <location>
        <begin position="27"/>
        <end position="48"/>
    </location>
</feature>
<dbReference type="NCBIfam" id="TIGR01599">
    <property type="entry name" value="PYST-A"/>
    <property type="match status" value="1"/>
</dbReference>
<gene>
    <name evidence="3" type="ORF">PCHDS_000525000</name>
</gene>
<dbReference type="EMBL" id="FMIN01000327">
    <property type="protein sequence ID" value="SCL89246.1"/>
    <property type="molecule type" value="Genomic_DNA"/>
</dbReference>
<evidence type="ECO:0000313" key="3">
    <source>
        <dbReference type="EMBL" id="SCL89246.1"/>
    </source>
</evidence>
<dbReference type="SUPFAM" id="SSF55961">
    <property type="entry name" value="Bet v1-like"/>
    <property type="match status" value="1"/>
</dbReference>
<reference evidence="3" key="1">
    <citation type="submission" date="2016-08" db="EMBL/GenBank/DDBJ databases">
        <authorList>
            <consortium name="Pathogen Informatics"/>
        </authorList>
    </citation>
    <scope>NUCLEOTIDE SEQUENCE</scope>
    <source>
        <strain evidence="3">DS</strain>
    </source>
</reference>